<dbReference type="GO" id="GO:0043161">
    <property type="term" value="P:proteasome-mediated ubiquitin-dependent protein catabolic process"/>
    <property type="evidence" value="ECO:0007669"/>
    <property type="project" value="TreeGrafter"/>
</dbReference>
<feature type="region of interest" description="Disordered" evidence="5">
    <location>
        <begin position="1"/>
        <end position="54"/>
    </location>
</feature>
<dbReference type="STRING" id="1314773.A0A3N2QAD7"/>
<dbReference type="InterPro" id="IPR051350">
    <property type="entry name" value="WD_repeat-ST_regulator"/>
</dbReference>
<dbReference type="Pfam" id="PF00400">
    <property type="entry name" value="WD40"/>
    <property type="match status" value="4"/>
</dbReference>
<dbReference type="InterPro" id="IPR006595">
    <property type="entry name" value="CTLH_C"/>
</dbReference>
<dbReference type="OrthoDB" id="972532at2759"/>
<feature type="compositionally biased region" description="Low complexity" evidence="5">
    <location>
        <begin position="7"/>
        <end position="20"/>
    </location>
</feature>
<dbReference type="Proteomes" id="UP000272025">
    <property type="component" value="Unassembled WGS sequence"/>
</dbReference>
<dbReference type="InterPro" id="IPR019775">
    <property type="entry name" value="WD40_repeat_CS"/>
</dbReference>
<dbReference type="PANTHER" id="PTHR22838">
    <property type="entry name" value="WD REPEAT PROTEIN 26-RELATED"/>
    <property type="match status" value="1"/>
</dbReference>
<dbReference type="GeneID" id="39577978"/>
<dbReference type="AlphaFoldDB" id="A0A3N2QAD7"/>
<evidence type="ECO:0000313" key="8">
    <source>
        <dbReference type="Proteomes" id="UP000272025"/>
    </source>
</evidence>
<accession>A0A3N2QAD7</accession>
<reference evidence="7 8" key="1">
    <citation type="journal article" date="2018" name="Mol. Ecol.">
        <title>The obligate alkalophilic soda-lake fungus Sodiomyces alkalinus has shifted to a protein diet.</title>
        <authorList>
            <person name="Grum-Grzhimaylo A.A."/>
            <person name="Falkoski D.L."/>
            <person name="van den Heuvel J."/>
            <person name="Valero-Jimenez C.A."/>
            <person name="Min B."/>
            <person name="Choi I.G."/>
            <person name="Lipzen A."/>
            <person name="Daum C.G."/>
            <person name="Aanen D.K."/>
            <person name="Tsang A."/>
            <person name="Henrissat B."/>
            <person name="Bilanenko E.N."/>
            <person name="de Vries R.P."/>
            <person name="van Kan J.A.L."/>
            <person name="Grigoriev I.V."/>
            <person name="Debets A.J.M."/>
        </authorList>
    </citation>
    <scope>NUCLEOTIDE SEQUENCE [LARGE SCALE GENOMIC DNA]</scope>
    <source>
        <strain evidence="7 8">F11</strain>
    </source>
</reference>
<dbReference type="PROSITE" id="PS50896">
    <property type="entry name" value="LISH"/>
    <property type="match status" value="1"/>
</dbReference>
<dbReference type="InterPro" id="IPR001680">
    <property type="entry name" value="WD40_rpt"/>
</dbReference>
<dbReference type="PANTHER" id="PTHR22838:SF0">
    <property type="entry name" value="WD REPEAT-CONTAINING PROTEIN 26"/>
    <property type="match status" value="1"/>
</dbReference>
<keyword evidence="8" id="KW-1185">Reference proteome</keyword>
<dbReference type="RefSeq" id="XP_028471516.1">
    <property type="nucleotide sequence ID" value="XM_028609500.1"/>
</dbReference>
<dbReference type="Pfam" id="PF21889">
    <property type="entry name" value="TPR1-like_2nd"/>
    <property type="match status" value="1"/>
</dbReference>
<evidence type="ECO:0000259" key="6">
    <source>
        <dbReference type="PROSITE" id="PS50897"/>
    </source>
</evidence>
<feature type="repeat" description="WD" evidence="4">
    <location>
        <begin position="318"/>
        <end position="359"/>
    </location>
</feature>
<dbReference type="EMBL" id="ML119051">
    <property type="protein sequence ID" value="ROT43710.1"/>
    <property type="molecule type" value="Genomic_DNA"/>
</dbReference>
<dbReference type="PROSITE" id="PS00678">
    <property type="entry name" value="WD_REPEATS_1"/>
    <property type="match status" value="1"/>
</dbReference>
<organism evidence="7 8">
    <name type="scientific">Sodiomyces alkalinus (strain CBS 110278 / VKM F-3762 / F11)</name>
    <name type="common">Alkaliphilic filamentous fungus</name>
    <dbReference type="NCBI Taxonomy" id="1314773"/>
    <lineage>
        <taxon>Eukaryota</taxon>
        <taxon>Fungi</taxon>
        <taxon>Dikarya</taxon>
        <taxon>Ascomycota</taxon>
        <taxon>Pezizomycotina</taxon>
        <taxon>Sordariomycetes</taxon>
        <taxon>Hypocreomycetidae</taxon>
        <taxon>Glomerellales</taxon>
        <taxon>Plectosphaerellaceae</taxon>
        <taxon>Sodiomyces</taxon>
    </lineage>
</organism>
<feature type="domain" description="CTLH" evidence="6">
    <location>
        <begin position="91"/>
        <end position="161"/>
    </location>
</feature>
<evidence type="ECO:0000256" key="1">
    <source>
        <dbReference type="ARBA" id="ARBA00002343"/>
    </source>
</evidence>
<dbReference type="PROSITE" id="PS50294">
    <property type="entry name" value="WD_REPEATS_REGION"/>
    <property type="match status" value="1"/>
</dbReference>
<dbReference type="Gene3D" id="2.130.10.10">
    <property type="entry name" value="YVTN repeat-like/Quinoprotein amine dehydrogenase"/>
    <property type="match status" value="1"/>
</dbReference>
<dbReference type="SUPFAM" id="SSF50978">
    <property type="entry name" value="WD40 repeat-like"/>
    <property type="match status" value="1"/>
</dbReference>
<evidence type="ECO:0000313" key="7">
    <source>
        <dbReference type="EMBL" id="ROT43710.1"/>
    </source>
</evidence>
<dbReference type="Pfam" id="PF23627">
    <property type="entry name" value="LisH_WDR26"/>
    <property type="match status" value="1"/>
</dbReference>
<dbReference type="InterPro" id="IPR006594">
    <property type="entry name" value="LisH"/>
</dbReference>
<dbReference type="PROSITE" id="PS50082">
    <property type="entry name" value="WD_REPEATS_2"/>
    <property type="match status" value="2"/>
</dbReference>
<dbReference type="PROSITE" id="PS50897">
    <property type="entry name" value="CTLH"/>
    <property type="match status" value="1"/>
</dbReference>
<protein>
    <submittedName>
        <fullName evidence="7">WD repeat-containing protein</fullName>
    </submittedName>
</protein>
<comment type="function">
    <text evidence="1">Involved in the proteasome-dependent degradation of fructose-1,6-bisphosphatase.</text>
</comment>
<dbReference type="GO" id="GO:0034657">
    <property type="term" value="C:GID complex"/>
    <property type="evidence" value="ECO:0007669"/>
    <property type="project" value="TreeGrafter"/>
</dbReference>
<proteinExistence type="predicted"/>
<name>A0A3N2QAD7_SODAK</name>
<gene>
    <name evidence="7" type="ORF">SODALDRAFT_320108</name>
</gene>
<dbReference type="SMART" id="SM00320">
    <property type="entry name" value="WD40"/>
    <property type="match status" value="6"/>
</dbReference>
<dbReference type="InterPro" id="IPR015943">
    <property type="entry name" value="WD40/YVTN_repeat-like_dom_sf"/>
</dbReference>
<dbReference type="InterPro" id="IPR054080">
    <property type="entry name" value="TPR1-like_2nd"/>
</dbReference>
<keyword evidence="2 4" id="KW-0853">WD repeat</keyword>
<dbReference type="SMART" id="SM00668">
    <property type="entry name" value="CTLH"/>
    <property type="match status" value="1"/>
</dbReference>
<evidence type="ECO:0000256" key="3">
    <source>
        <dbReference type="ARBA" id="ARBA00022737"/>
    </source>
</evidence>
<evidence type="ECO:0000256" key="4">
    <source>
        <dbReference type="PROSITE-ProRule" id="PRU00221"/>
    </source>
</evidence>
<sequence length="561" mass="61449">MLADAESNGSSASPSRQSASDTHIQTSTSNGIHKTPTAPKGSTSPLAPSDKPLYFGHNREEVTRLLIQTLADMGFEEAAESVRRESGCELENPTVAAFRNSVLRGAWEDAEDLLFGAVAGDDSTLGGNGLVLGRGTDKTALLFLIRRQKFLELLERKETTQALVTLRTELAPLYQNSEKLHFLSGLLMCDSTEDLKAQADWDGAQGRSRHALLTELSNCISPSVMLPENRLAVLLQKVKQSQVDSCLWHTQSASPSLYSDHSCDRNQFPTVIALQLNDQKGEVWGVQFSHDGNRLAAFGNDDAVTIWGVPFFNVVRTLGDHNEGVANLSWSPDDSMIVTCALDKYARLWNAETGELLKKLDRFGEPITGCVWAPDGRSFTVSSLDKKHSIRTYNLDGVLVHDWGKSHRVQDLCGSRDGRWMVAVDDHQTIHVYNGITRSPEFEMQMKVRPTSVSISEDSSLLLVNKQDSEAQLIELATRSVSQKLLGHTSGKYLIRSAFGGANESFVLSGSEDGNILIWHKNTGAVVERLPGHAPRANAVVFNPTNPFMIASCGDDGLVNM</sequence>
<feature type="repeat" description="WD" evidence="4">
    <location>
        <begin position="276"/>
        <end position="317"/>
    </location>
</feature>
<dbReference type="InterPro" id="IPR036322">
    <property type="entry name" value="WD40_repeat_dom_sf"/>
</dbReference>
<feature type="compositionally biased region" description="Polar residues" evidence="5">
    <location>
        <begin position="21"/>
        <end position="32"/>
    </location>
</feature>
<evidence type="ECO:0000256" key="2">
    <source>
        <dbReference type="ARBA" id="ARBA00022574"/>
    </source>
</evidence>
<keyword evidence="3" id="KW-0677">Repeat</keyword>
<evidence type="ECO:0000256" key="5">
    <source>
        <dbReference type="SAM" id="MobiDB-lite"/>
    </source>
</evidence>